<gene>
    <name evidence="1" type="ORF">NS331_08450</name>
</gene>
<dbReference type="RefSeq" id="WP_058641549.1">
    <property type="nucleotide sequence ID" value="NZ_LDSL01000051.1"/>
</dbReference>
<evidence type="ECO:0000313" key="1">
    <source>
        <dbReference type="EMBL" id="KTT23236.1"/>
    </source>
</evidence>
<protein>
    <submittedName>
        <fullName evidence="1">Uncharacterized protein</fullName>
    </submittedName>
</protein>
<proteinExistence type="predicted"/>
<name>A0A147H082_9BURK</name>
<organism evidence="1 2">
    <name type="scientific">Pseudacidovorax intermedius</name>
    <dbReference type="NCBI Taxonomy" id="433924"/>
    <lineage>
        <taxon>Bacteria</taxon>
        <taxon>Pseudomonadati</taxon>
        <taxon>Pseudomonadota</taxon>
        <taxon>Betaproteobacteria</taxon>
        <taxon>Burkholderiales</taxon>
        <taxon>Comamonadaceae</taxon>
        <taxon>Pseudacidovorax</taxon>
    </lineage>
</organism>
<accession>A0A147H082</accession>
<sequence length="205" mass="22323">MTVGVDASFAALAGAGAYGELALVELRPTTGVLRLTTWPMDVEVMGYTWKGVGALGKVGEMHESDDGAGEKLELELSPVPLDLRAFALSSPHEYRDRPARVWVALLDAHTLQINGAPVLRFAGVMDQMGIGAKDGGAAISMTCRTVSYDVRSNPSSLRMNHTQHVRRFAGERGFEYLQSLVGNPTVWAGKAFQAYMYIRNMLGYR</sequence>
<evidence type="ECO:0000313" key="2">
    <source>
        <dbReference type="Proteomes" id="UP000072741"/>
    </source>
</evidence>
<dbReference type="Proteomes" id="UP000072741">
    <property type="component" value="Unassembled WGS sequence"/>
</dbReference>
<reference evidence="1 2" key="1">
    <citation type="journal article" date="2016" name="Front. Microbiol.">
        <title>Genomic Resource of Rice Seed Associated Bacteria.</title>
        <authorList>
            <person name="Midha S."/>
            <person name="Bansal K."/>
            <person name="Sharma S."/>
            <person name="Kumar N."/>
            <person name="Patil P.P."/>
            <person name="Chaudhry V."/>
            <person name="Patil P.B."/>
        </authorList>
    </citation>
    <scope>NUCLEOTIDE SEQUENCE [LARGE SCALE GENOMIC DNA]</scope>
    <source>
        <strain evidence="1 2">NS331</strain>
    </source>
</reference>
<dbReference type="AlphaFoldDB" id="A0A147H082"/>
<keyword evidence="2" id="KW-1185">Reference proteome</keyword>
<comment type="caution">
    <text evidence="1">The sequence shown here is derived from an EMBL/GenBank/DDBJ whole genome shotgun (WGS) entry which is preliminary data.</text>
</comment>
<dbReference type="EMBL" id="LDSL01000051">
    <property type="protein sequence ID" value="KTT23236.1"/>
    <property type="molecule type" value="Genomic_DNA"/>
</dbReference>